<comment type="caution">
    <text evidence="2">The sequence shown here is derived from an EMBL/GenBank/DDBJ whole genome shotgun (WGS) entry which is preliminary data.</text>
</comment>
<dbReference type="InterPro" id="IPR017208">
    <property type="entry name" value="UCP037442_abhydr"/>
</dbReference>
<dbReference type="InterPro" id="IPR022742">
    <property type="entry name" value="Hydrolase_4"/>
</dbReference>
<keyword evidence="3" id="KW-1185">Reference proteome</keyword>
<dbReference type="GO" id="GO:0016787">
    <property type="term" value="F:hydrolase activity"/>
    <property type="evidence" value="ECO:0007669"/>
    <property type="project" value="UniProtKB-KW"/>
</dbReference>
<reference evidence="2" key="1">
    <citation type="submission" date="2023-07" db="EMBL/GenBank/DDBJ databases">
        <title>Sequencing the genomes of 1000 actinobacteria strains.</title>
        <authorList>
            <person name="Klenk H.-P."/>
        </authorList>
    </citation>
    <scope>NUCLEOTIDE SEQUENCE</scope>
    <source>
        <strain evidence="2">DSM 44707</strain>
    </source>
</reference>
<proteinExistence type="predicted"/>
<evidence type="ECO:0000313" key="2">
    <source>
        <dbReference type="EMBL" id="MDR7278262.1"/>
    </source>
</evidence>
<protein>
    <submittedName>
        <fullName evidence="2">Alpha/beta hydrolase</fullName>
    </submittedName>
</protein>
<dbReference type="Pfam" id="PF12146">
    <property type="entry name" value="Hydrolase_4"/>
    <property type="match status" value="1"/>
</dbReference>
<dbReference type="PANTHER" id="PTHR43194:SF2">
    <property type="entry name" value="PEROXISOMAL MEMBRANE PROTEIN LPX1"/>
    <property type="match status" value="1"/>
</dbReference>
<feature type="domain" description="Serine aminopeptidase S33" evidence="1">
    <location>
        <begin position="24"/>
        <end position="187"/>
    </location>
</feature>
<gene>
    <name evidence="2" type="ORF">J2S41_005040</name>
</gene>
<evidence type="ECO:0000313" key="3">
    <source>
        <dbReference type="Proteomes" id="UP001183643"/>
    </source>
</evidence>
<dbReference type="Proteomes" id="UP001183643">
    <property type="component" value="Unassembled WGS sequence"/>
</dbReference>
<name>A0AAE4CBP6_9ACTN</name>
<dbReference type="AlphaFoldDB" id="A0AAE4CBP6"/>
<dbReference type="Gene3D" id="3.40.50.1820">
    <property type="entry name" value="alpha/beta hydrolase"/>
    <property type="match status" value="1"/>
</dbReference>
<dbReference type="InterPro" id="IPR029058">
    <property type="entry name" value="AB_hydrolase_fold"/>
</dbReference>
<sequence>MLILDRSADRIAVRVYPSPSPTAPAVVILPAMGVPAAYYRRFAEALHDAGLLVAVADLRGTGASTPPTSAGSAHGYAELVDDVAAVLHALAPQLTGRRRILLGHSLGGQLAVLHLALRPDTAVDALVLVAAGLPHWRNFRGTLRHGIRPFAHIMNATATIARFWPGWGFGGRQPRRVIRDWSHVVRTGHFPPINGTTPALESITRPVLAVSVDGDTLMPPPTVDDLCGRLTSAPVTRLHYDPSTSGAPMNHFTWVKAAAPLAARVASFAA</sequence>
<dbReference type="EMBL" id="JAVDYB010000001">
    <property type="protein sequence ID" value="MDR7278262.1"/>
    <property type="molecule type" value="Genomic_DNA"/>
</dbReference>
<keyword evidence="2" id="KW-0378">Hydrolase</keyword>
<evidence type="ECO:0000259" key="1">
    <source>
        <dbReference type="Pfam" id="PF12146"/>
    </source>
</evidence>
<dbReference type="RefSeq" id="WP_310371068.1">
    <property type="nucleotide sequence ID" value="NZ_JAVDYB010000001.1"/>
</dbReference>
<organism evidence="2 3">
    <name type="scientific">Catenuloplanes atrovinosus</name>
    <dbReference type="NCBI Taxonomy" id="137266"/>
    <lineage>
        <taxon>Bacteria</taxon>
        <taxon>Bacillati</taxon>
        <taxon>Actinomycetota</taxon>
        <taxon>Actinomycetes</taxon>
        <taxon>Micromonosporales</taxon>
        <taxon>Micromonosporaceae</taxon>
        <taxon>Catenuloplanes</taxon>
    </lineage>
</organism>
<dbReference type="PANTHER" id="PTHR43194">
    <property type="entry name" value="HYDROLASE ALPHA/BETA FOLD FAMILY"/>
    <property type="match status" value="1"/>
</dbReference>
<accession>A0AAE4CBP6</accession>
<dbReference type="PIRSF" id="PIRSF037442">
    <property type="entry name" value="UCP037442_abhydr"/>
    <property type="match status" value="1"/>
</dbReference>
<dbReference type="InterPro" id="IPR050228">
    <property type="entry name" value="Carboxylesterase_BioH"/>
</dbReference>
<dbReference type="SUPFAM" id="SSF53474">
    <property type="entry name" value="alpha/beta-Hydrolases"/>
    <property type="match status" value="1"/>
</dbReference>